<dbReference type="AlphaFoldDB" id="A0A8J5JRI5"/>
<comment type="caution">
    <text evidence="1">The sequence shown here is derived from an EMBL/GenBank/DDBJ whole genome shotgun (WGS) entry which is preliminary data.</text>
</comment>
<name>A0A8J5JRI5_HOMAM</name>
<protein>
    <submittedName>
        <fullName evidence="1">Uncharacterized protein</fullName>
    </submittedName>
</protein>
<sequence length="205" mass="22470">MQSMYNLSLYLHQTVITVQCHVLVKRLGVVIKNPPPPDTLLVDASQLLYHIVWPSSGTVLTQTDIVGLDLVLGEKAATQSDLMATGTTFFPALYGQKKSASMTAAGYEIFYKRNSPPALKSLPPTDRNLAFHIQRAHLQMMLWMAADKAGPPAVQITDYGWEVHENGHVIPVLSKEPIVPGKIMGVTNCCCRAEVYCSCVANMLS</sequence>
<keyword evidence="2" id="KW-1185">Reference proteome</keyword>
<dbReference type="EMBL" id="JAHLQT010036314">
    <property type="protein sequence ID" value="KAG7157884.1"/>
    <property type="molecule type" value="Genomic_DNA"/>
</dbReference>
<reference evidence="1" key="1">
    <citation type="journal article" date="2021" name="Sci. Adv.">
        <title>The American lobster genome reveals insights on longevity, neural, and immune adaptations.</title>
        <authorList>
            <person name="Polinski J.M."/>
            <person name="Zimin A.V."/>
            <person name="Clark K.F."/>
            <person name="Kohn A.B."/>
            <person name="Sadowski N."/>
            <person name="Timp W."/>
            <person name="Ptitsyn A."/>
            <person name="Khanna P."/>
            <person name="Romanova D.Y."/>
            <person name="Williams P."/>
            <person name="Greenwood S.J."/>
            <person name="Moroz L.L."/>
            <person name="Walt D.R."/>
            <person name="Bodnar A.G."/>
        </authorList>
    </citation>
    <scope>NUCLEOTIDE SEQUENCE</scope>
    <source>
        <strain evidence="1">GMGI-L3</strain>
    </source>
</reference>
<gene>
    <name evidence="1" type="ORF">Hamer_G026018</name>
</gene>
<evidence type="ECO:0000313" key="1">
    <source>
        <dbReference type="EMBL" id="KAG7157884.1"/>
    </source>
</evidence>
<organism evidence="1 2">
    <name type="scientific">Homarus americanus</name>
    <name type="common">American lobster</name>
    <dbReference type="NCBI Taxonomy" id="6706"/>
    <lineage>
        <taxon>Eukaryota</taxon>
        <taxon>Metazoa</taxon>
        <taxon>Ecdysozoa</taxon>
        <taxon>Arthropoda</taxon>
        <taxon>Crustacea</taxon>
        <taxon>Multicrustacea</taxon>
        <taxon>Malacostraca</taxon>
        <taxon>Eumalacostraca</taxon>
        <taxon>Eucarida</taxon>
        <taxon>Decapoda</taxon>
        <taxon>Pleocyemata</taxon>
        <taxon>Astacidea</taxon>
        <taxon>Nephropoidea</taxon>
        <taxon>Nephropidae</taxon>
        <taxon>Homarus</taxon>
    </lineage>
</organism>
<proteinExistence type="predicted"/>
<accession>A0A8J5JRI5</accession>
<dbReference type="Proteomes" id="UP000747542">
    <property type="component" value="Unassembled WGS sequence"/>
</dbReference>
<evidence type="ECO:0000313" key="2">
    <source>
        <dbReference type="Proteomes" id="UP000747542"/>
    </source>
</evidence>